<feature type="compositionally biased region" description="Polar residues" evidence="1">
    <location>
        <begin position="495"/>
        <end position="506"/>
    </location>
</feature>
<gene>
    <name evidence="3" type="ORF">FJ657_00250</name>
</gene>
<feature type="compositionally biased region" description="Basic and acidic residues" evidence="1">
    <location>
        <begin position="465"/>
        <end position="484"/>
    </location>
</feature>
<sequence length="525" mass="56631">MKSPTIAPGSDGAAPFADGAVGGETAPVDDASGEVVSLSGLVGEAESAALQLAAAQVAEVRMLARAGQLAETEAAGSPANVRAHDMALRSIAAEIGGILRSPDRTVQRRIGEAREIVEFYPAALSAWEHGFITRGHVTVIVEAGRVVPVDRRAEFEREAIDRSLNDTPNRVRAGLELYAERLTEQSFTERHEDATRQRAVRFIPGRDGMCDVIATVPTVIGDGILDRLTRMAHAIQDANDARDPASRPSTTPENADRRTVDQIRADVFADLILAGAPALDPTVHGDGPGALGAIRAQVQVNVSALTLLGDDEQPADLIGRSPIDAGTARYLAGETASWTRLLTDPVDGATVAVDRYRPSLEQRRHLRARDLHCRFPGCRMAAIRCELDHTIDAALGGPTALTNLAHLCQRHHSMKQFTPWRVRQHAGGVLEWISPTGRTYREDAPAPPVAFVPYAHPIRHHARHRPAELDDPPEHLDDRLDPPEHSGAPGGQIGETRSSAPNSVMTSEHRIDHPSDHLDRDTAPF</sequence>
<keyword evidence="4" id="KW-1185">Reference proteome</keyword>
<dbReference type="Proteomes" id="UP000316252">
    <property type="component" value="Unassembled WGS sequence"/>
</dbReference>
<feature type="region of interest" description="Disordered" evidence="1">
    <location>
        <begin position="462"/>
        <end position="525"/>
    </location>
</feature>
<dbReference type="Gene3D" id="1.10.30.50">
    <property type="match status" value="1"/>
</dbReference>
<dbReference type="CDD" id="cd00085">
    <property type="entry name" value="HNHc"/>
    <property type="match status" value="1"/>
</dbReference>
<accession>A0A506Y9P6</accession>
<name>A0A506Y9P6_9MICO</name>
<dbReference type="OrthoDB" id="3261064at2"/>
<dbReference type="InterPro" id="IPR003615">
    <property type="entry name" value="HNH_nuc"/>
</dbReference>
<dbReference type="EMBL" id="VHQG01000001">
    <property type="protein sequence ID" value="TPW77179.1"/>
    <property type="molecule type" value="Genomic_DNA"/>
</dbReference>
<protein>
    <submittedName>
        <fullName evidence="3">DUF222 domain-containing protein</fullName>
    </submittedName>
</protein>
<dbReference type="InterPro" id="IPR003870">
    <property type="entry name" value="DUF222"/>
</dbReference>
<dbReference type="Pfam" id="PF02720">
    <property type="entry name" value="DUF222"/>
    <property type="match status" value="1"/>
</dbReference>
<evidence type="ECO:0000259" key="2">
    <source>
        <dbReference type="SMART" id="SM00507"/>
    </source>
</evidence>
<evidence type="ECO:0000256" key="1">
    <source>
        <dbReference type="SAM" id="MobiDB-lite"/>
    </source>
</evidence>
<dbReference type="SMART" id="SM00507">
    <property type="entry name" value="HNHc"/>
    <property type="match status" value="1"/>
</dbReference>
<dbReference type="RefSeq" id="WP_141161707.1">
    <property type="nucleotide sequence ID" value="NZ_VHQG01000001.1"/>
</dbReference>
<organism evidence="3 4">
    <name type="scientific">Schumannella soli</name>
    <dbReference type="NCBI Taxonomy" id="2590779"/>
    <lineage>
        <taxon>Bacteria</taxon>
        <taxon>Bacillati</taxon>
        <taxon>Actinomycetota</taxon>
        <taxon>Actinomycetes</taxon>
        <taxon>Micrococcales</taxon>
        <taxon>Microbacteriaceae</taxon>
        <taxon>Schumannella</taxon>
    </lineage>
</organism>
<reference evidence="3 4" key="1">
    <citation type="submission" date="2019-06" db="EMBL/GenBank/DDBJ databases">
        <authorList>
            <person name="Li F."/>
        </authorList>
    </citation>
    <scope>NUCLEOTIDE SEQUENCE [LARGE SCALE GENOMIC DNA]</scope>
    <source>
        <strain evidence="3 4">10F1D-1</strain>
    </source>
</reference>
<evidence type="ECO:0000313" key="4">
    <source>
        <dbReference type="Proteomes" id="UP000316252"/>
    </source>
</evidence>
<dbReference type="AlphaFoldDB" id="A0A506Y9P6"/>
<feature type="region of interest" description="Disordered" evidence="1">
    <location>
        <begin position="236"/>
        <end position="257"/>
    </location>
</feature>
<evidence type="ECO:0000313" key="3">
    <source>
        <dbReference type="EMBL" id="TPW77179.1"/>
    </source>
</evidence>
<feature type="compositionally biased region" description="Basic and acidic residues" evidence="1">
    <location>
        <begin position="507"/>
        <end position="525"/>
    </location>
</feature>
<feature type="region of interest" description="Disordered" evidence="1">
    <location>
        <begin position="1"/>
        <end position="28"/>
    </location>
</feature>
<comment type="caution">
    <text evidence="3">The sequence shown here is derived from an EMBL/GenBank/DDBJ whole genome shotgun (WGS) entry which is preliminary data.</text>
</comment>
<feature type="domain" description="HNH nuclease" evidence="2">
    <location>
        <begin position="361"/>
        <end position="413"/>
    </location>
</feature>
<proteinExistence type="predicted"/>